<accession>A0A6C0BEX4</accession>
<dbReference type="EMBL" id="MN739132">
    <property type="protein sequence ID" value="QHS90331.1"/>
    <property type="molecule type" value="Genomic_DNA"/>
</dbReference>
<dbReference type="AlphaFoldDB" id="A0A6C0BEX4"/>
<name>A0A6C0BEX4_9ZZZZ</name>
<proteinExistence type="predicted"/>
<sequence length="335" mass="39412">MSKESSSKKQIPKVLSEKEQKLSHKISDSCHCIGCKKYPQIGYLCLFNKCLKFSEINSNDVGCFVMHEHSIPDYIIRLAFNNCKHCIKIFKSFYHMGYMPSVQYQLKKIIAVCPLDQDSCNLVAEYALNSFNPIWWMSQFSNIGIRVHCIYLKHIIEYSNVLPIQFTEIMRYPKIQKFKEPVYCSHIPFPKIIEPLKFETKHHKVLYIMIPICARKIHDMAIGIWEIIYPLLLDIFKFFPNCKSFFKCLDQIMSIRNQIEIICIIKEYFTKSKEFFNVLDTHMVIKVIDMIVQELFKGTVLENIPEIILKLFEDVGCNYLSKLYPKKCAMCKKTS</sequence>
<reference evidence="1" key="1">
    <citation type="journal article" date="2020" name="Nature">
        <title>Giant virus diversity and host interactions through global metagenomics.</title>
        <authorList>
            <person name="Schulz F."/>
            <person name="Roux S."/>
            <person name="Paez-Espino D."/>
            <person name="Jungbluth S."/>
            <person name="Walsh D.A."/>
            <person name="Denef V.J."/>
            <person name="McMahon K.D."/>
            <person name="Konstantinidis K.T."/>
            <person name="Eloe-Fadrosh E.A."/>
            <person name="Kyrpides N.C."/>
            <person name="Woyke T."/>
        </authorList>
    </citation>
    <scope>NUCLEOTIDE SEQUENCE</scope>
    <source>
        <strain evidence="1">GVMAG-M-3300010160-60</strain>
    </source>
</reference>
<protein>
    <submittedName>
        <fullName evidence="1">Uncharacterized protein</fullName>
    </submittedName>
</protein>
<evidence type="ECO:0000313" key="1">
    <source>
        <dbReference type="EMBL" id="QHS90331.1"/>
    </source>
</evidence>
<organism evidence="1">
    <name type="scientific">viral metagenome</name>
    <dbReference type="NCBI Taxonomy" id="1070528"/>
    <lineage>
        <taxon>unclassified sequences</taxon>
        <taxon>metagenomes</taxon>
        <taxon>organismal metagenomes</taxon>
    </lineage>
</organism>